<keyword evidence="8 13" id="KW-0067">ATP-binding</keyword>
<dbReference type="OrthoDB" id="9800719at2"/>
<dbReference type="EC" id="6.1.1.20" evidence="13"/>
<dbReference type="PROSITE" id="PS50862">
    <property type="entry name" value="AA_TRNA_LIGASE_II"/>
    <property type="match status" value="1"/>
</dbReference>
<evidence type="ECO:0000256" key="10">
    <source>
        <dbReference type="ARBA" id="ARBA00022917"/>
    </source>
</evidence>
<feature type="binding site" evidence="13">
    <location>
        <position position="271"/>
    </location>
    <ligand>
        <name>Mg(2+)</name>
        <dbReference type="ChEBI" id="CHEBI:18420"/>
        <note>shared with beta subunit</note>
    </ligand>
</feature>
<dbReference type="Pfam" id="PF02912">
    <property type="entry name" value="Phe_tRNA-synt_N"/>
    <property type="match status" value="1"/>
</dbReference>
<comment type="cofactor">
    <cofactor evidence="13">
        <name>Mg(2+)</name>
        <dbReference type="ChEBI" id="CHEBI:18420"/>
    </cofactor>
    <text evidence="13">Binds 2 magnesium ions per tetramer.</text>
</comment>
<dbReference type="GO" id="GO:0006432">
    <property type="term" value="P:phenylalanyl-tRNA aminoacylation"/>
    <property type="evidence" value="ECO:0007669"/>
    <property type="project" value="UniProtKB-UniRule"/>
</dbReference>
<evidence type="ECO:0000256" key="2">
    <source>
        <dbReference type="ARBA" id="ARBA00010207"/>
    </source>
</evidence>
<keyword evidence="4 13" id="KW-0963">Cytoplasm</keyword>
<dbReference type="PANTHER" id="PTHR11538:SF41">
    <property type="entry name" value="PHENYLALANINE--TRNA LIGASE, MITOCHONDRIAL"/>
    <property type="match status" value="1"/>
</dbReference>
<dbReference type="EMBL" id="SHKY01000001">
    <property type="protein sequence ID" value="RZU48922.1"/>
    <property type="molecule type" value="Genomic_DNA"/>
</dbReference>
<reference evidence="15 16" key="1">
    <citation type="submission" date="2019-02" db="EMBL/GenBank/DDBJ databases">
        <title>Sequencing the genomes of 1000 actinobacteria strains.</title>
        <authorList>
            <person name="Klenk H.-P."/>
        </authorList>
    </citation>
    <scope>NUCLEOTIDE SEQUENCE [LARGE SCALE GENOMIC DNA]</scope>
    <source>
        <strain evidence="15 16">DSM 45162</strain>
    </source>
</reference>
<comment type="subcellular location">
    <subcellularLocation>
        <location evidence="1 13">Cytoplasm</location>
    </subcellularLocation>
</comment>
<evidence type="ECO:0000256" key="3">
    <source>
        <dbReference type="ARBA" id="ARBA00011209"/>
    </source>
</evidence>
<dbReference type="GO" id="GO:0000287">
    <property type="term" value="F:magnesium ion binding"/>
    <property type="evidence" value="ECO:0007669"/>
    <property type="project" value="UniProtKB-UniRule"/>
</dbReference>
<dbReference type="AlphaFoldDB" id="A0A4Q7ZDY8"/>
<evidence type="ECO:0000256" key="7">
    <source>
        <dbReference type="ARBA" id="ARBA00022741"/>
    </source>
</evidence>
<keyword evidence="11 13" id="KW-0030">Aminoacyl-tRNA synthetase</keyword>
<evidence type="ECO:0000256" key="4">
    <source>
        <dbReference type="ARBA" id="ARBA00022490"/>
    </source>
</evidence>
<evidence type="ECO:0000313" key="16">
    <source>
        <dbReference type="Proteomes" id="UP000292564"/>
    </source>
</evidence>
<evidence type="ECO:0000256" key="6">
    <source>
        <dbReference type="ARBA" id="ARBA00022723"/>
    </source>
</evidence>
<comment type="similarity">
    <text evidence="2 13">Belongs to the class-II aminoacyl-tRNA synthetase family. Phe-tRNA synthetase alpha subunit type 1 subfamily.</text>
</comment>
<dbReference type="InterPro" id="IPR045864">
    <property type="entry name" value="aa-tRNA-synth_II/BPL/LPL"/>
</dbReference>
<gene>
    <name evidence="13" type="primary">pheS</name>
    <name evidence="15" type="ORF">EV385_0656</name>
</gene>
<dbReference type="Proteomes" id="UP000292564">
    <property type="component" value="Unassembled WGS sequence"/>
</dbReference>
<comment type="catalytic activity">
    <reaction evidence="12 13">
        <text>tRNA(Phe) + L-phenylalanine + ATP = L-phenylalanyl-tRNA(Phe) + AMP + diphosphate + H(+)</text>
        <dbReference type="Rhea" id="RHEA:19413"/>
        <dbReference type="Rhea" id="RHEA-COMP:9668"/>
        <dbReference type="Rhea" id="RHEA-COMP:9699"/>
        <dbReference type="ChEBI" id="CHEBI:15378"/>
        <dbReference type="ChEBI" id="CHEBI:30616"/>
        <dbReference type="ChEBI" id="CHEBI:33019"/>
        <dbReference type="ChEBI" id="CHEBI:58095"/>
        <dbReference type="ChEBI" id="CHEBI:78442"/>
        <dbReference type="ChEBI" id="CHEBI:78531"/>
        <dbReference type="ChEBI" id="CHEBI:456215"/>
        <dbReference type="EC" id="6.1.1.20"/>
    </reaction>
</comment>
<dbReference type="GO" id="GO:0000049">
    <property type="term" value="F:tRNA binding"/>
    <property type="evidence" value="ECO:0007669"/>
    <property type="project" value="InterPro"/>
</dbReference>
<dbReference type="PANTHER" id="PTHR11538">
    <property type="entry name" value="PHENYLALANYL-TRNA SYNTHETASE"/>
    <property type="match status" value="1"/>
</dbReference>
<dbReference type="HAMAP" id="MF_00281">
    <property type="entry name" value="Phe_tRNA_synth_alpha1"/>
    <property type="match status" value="1"/>
</dbReference>
<evidence type="ECO:0000256" key="9">
    <source>
        <dbReference type="ARBA" id="ARBA00022842"/>
    </source>
</evidence>
<dbReference type="SUPFAM" id="SSF46589">
    <property type="entry name" value="tRNA-binding arm"/>
    <property type="match status" value="1"/>
</dbReference>
<dbReference type="GO" id="GO:0004826">
    <property type="term" value="F:phenylalanine-tRNA ligase activity"/>
    <property type="evidence" value="ECO:0007669"/>
    <property type="project" value="UniProtKB-UniRule"/>
</dbReference>
<keyword evidence="10 13" id="KW-0648">Protein biosynthesis</keyword>
<keyword evidence="16" id="KW-1185">Reference proteome</keyword>
<dbReference type="InterPro" id="IPR022911">
    <property type="entry name" value="Phe_tRNA_ligase_alpha1_bac"/>
</dbReference>
<evidence type="ECO:0000256" key="1">
    <source>
        <dbReference type="ARBA" id="ARBA00004496"/>
    </source>
</evidence>
<dbReference type="CDD" id="cd00496">
    <property type="entry name" value="PheRS_alpha_core"/>
    <property type="match status" value="1"/>
</dbReference>
<feature type="domain" description="Aminoacyl-transfer RNA synthetases class-II family profile" evidence="14">
    <location>
        <begin position="127"/>
        <end position="327"/>
    </location>
</feature>
<dbReference type="GO" id="GO:0005524">
    <property type="term" value="F:ATP binding"/>
    <property type="evidence" value="ECO:0007669"/>
    <property type="project" value="UniProtKB-UniRule"/>
</dbReference>
<keyword evidence="7 13" id="KW-0547">Nucleotide-binding</keyword>
<dbReference type="Gene3D" id="3.30.930.10">
    <property type="entry name" value="Bira Bifunctional Protein, Domain 2"/>
    <property type="match status" value="1"/>
</dbReference>
<dbReference type="InterPro" id="IPR002319">
    <property type="entry name" value="Phenylalanyl-tRNA_Synthase"/>
</dbReference>
<evidence type="ECO:0000256" key="12">
    <source>
        <dbReference type="ARBA" id="ARBA00049255"/>
    </source>
</evidence>
<dbReference type="InterPro" id="IPR010978">
    <property type="entry name" value="tRNA-bd_arm"/>
</dbReference>
<evidence type="ECO:0000256" key="5">
    <source>
        <dbReference type="ARBA" id="ARBA00022598"/>
    </source>
</evidence>
<dbReference type="RefSeq" id="WP_130508082.1">
    <property type="nucleotide sequence ID" value="NZ_SHKY01000001.1"/>
</dbReference>
<keyword evidence="5 13" id="KW-0436">Ligase</keyword>
<dbReference type="FunFam" id="3.30.930.10:FF:000003">
    <property type="entry name" value="Phenylalanine--tRNA ligase alpha subunit"/>
    <property type="match status" value="1"/>
</dbReference>
<dbReference type="InterPro" id="IPR006195">
    <property type="entry name" value="aa-tRNA-synth_II"/>
</dbReference>
<evidence type="ECO:0000259" key="14">
    <source>
        <dbReference type="PROSITE" id="PS50862"/>
    </source>
</evidence>
<evidence type="ECO:0000313" key="15">
    <source>
        <dbReference type="EMBL" id="RZU48922.1"/>
    </source>
</evidence>
<sequence length="353" mass="39509">MSYRNDPYDPKQAALLDPEALDAAVAEAEKAFAGASDLDALGALKPAHLGDRSPVSLARREIGSLPPAAKSDAGKRVNVARQSIQAAFDARHAELERERAERMLVEERVDVTLPWDRRPRGARHPLTTLMEHMADLFVGMGYEVAEGPELELEWANFDALNIGPDNPVRGAMDTFYLDLPGLVMRTHTSPAQVRSMLTRKPPIYIVCPGRAYRTDELDATHSPVFHQIEGLVIDEGITMAHLRGTLDHFARAMFGPDAQTRWRPHYFPFTEPSAEFDVWFAQHRDGPRWVEWGGCGMVNPRVLTACGIDPERYSGFAFGMGVERTLMFRNGVSDMREMVEGDVRFARQYGMEV</sequence>
<dbReference type="GO" id="GO:0005737">
    <property type="term" value="C:cytoplasm"/>
    <property type="evidence" value="ECO:0007669"/>
    <property type="project" value="UniProtKB-SubCell"/>
</dbReference>
<dbReference type="Pfam" id="PF01409">
    <property type="entry name" value="tRNA-synt_2d"/>
    <property type="match status" value="1"/>
</dbReference>
<protein>
    <recommendedName>
        <fullName evidence="13">Phenylalanine--tRNA ligase alpha subunit</fullName>
        <ecNumber evidence="13">6.1.1.20</ecNumber>
    </recommendedName>
    <alternativeName>
        <fullName evidence="13">Phenylalanyl-tRNA synthetase alpha subunit</fullName>
        <shortName evidence="13">PheRS</shortName>
    </alternativeName>
</protein>
<evidence type="ECO:0000256" key="11">
    <source>
        <dbReference type="ARBA" id="ARBA00023146"/>
    </source>
</evidence>
<dbReference type="InterPro" id="IPR004188">
    <property type="entry name" value="Phe-tRNA_ligase_II_N"/>
</dbReference>
<keyword evidence="9 13" id="KW-0460">Magnesium</keyword>
<proteinExistence type="inferred from homology"/>
<evidence type="ECO:0000256" key="13">
    <source>
        <dbReference type="HAMAP-Rule" id="MF_00281"/>
    </source>
</evidence>
<dbReference type="SUPFAM" id="SSF55681">
    <property type="entry name" value="Class II aaRS and biotin synthetases"/>
    <property type="match status" value="1"/>
</dbReference>
<organism evidence="15 16">
    <name type="scientific">Krasilnikovia cinnamomea</name>
    <dbReference type="NCBI Taxonomy" id="349313"/>
    <lineage>
        <taxon>Bacteria</taxon>
        <taxon>Bacillati</taxon>
        <taxon>Actinomycetota</taxon>
        <taxon>Actinomycetes</taxon>
        <taxon>Micromonosporales</taxon>
        <taxon>Micromonosporaceae</taxon>
        <taxon>Krasilnikovia</taxon>
    </lineage>
</organism>
<name>A0A4Q7ZDY8_9ACTN</name>
<evidence type="ECO:0000256" key="8">
    <source>
        <dbReference type="ARBA" id="ARBA00022840"/>
    </source>
</evidence>
<comment type="subunit">
    <text evidence="3 13">Tetramer of two alpha and two beta subunits.</text>
</comment>
<keyword evidence="6 13" id="KW-0479">Metal-binding</keyword>
<accession>A0A4Q7ZDY8</accession>
<comment type="caution">
    <text evidence="15">The sequence shown here is derived from an EMBL/GenBank/DDBJ whole genome shotgun (WGS) entry which is preliminary data.</text>
</comment>